<dbReference type="AlphaFoldDB" id="A0AAV5TNI0"/>
<sequence>MSSNGSDQPPSESHFEEEQPLLSPPTPPPITYTHKRLQVTGPQKFYTSRRLMAIQAVPLFIIIKCSLYLILLIRLIPGSSSLVISFSIFVWILAVITGLSLYAGLIIEKYVLLIPSLFISFLTVFLLSLYSFVKFLQLTSLREELTRVHIMGNIFQFLFLLFEMYYLYTVWKTFVYVCDIRMNEDIHDRRRKLTIVKGRVIESEVKTALVYAMDDDISHASLEDFRMEKYGAKKNRMEQV</sequence>
<protein>
    <submittedName>
        <fullName evidence="3">Uncharacterized protein</fullName>
    </submittedName>
</protein>
<gene>
    <name evidence="3" type="ORF">PENTCL1PPCAC_17987</name>
</gene>
<feature type="region of interest" description="Disordered" evidence="1">
    <location>
        <begin position="1"/>
        <end position="24"/>
    </location>
</feature>
<proteinExistence type="predicted"/>
<dbReference type="EMBL" id="BTSX01000004">
    <property type="protein sequence ID" value="GMS95812.1"/>
    <property type="molecule type" value="Genomic_DNA"/>
</dbReference>
<evidence type="ECO:0000256" key="2">
    <source>
        <dbReference type="SAM" id="Phobius"/>
    </source>
</evidence>
<keyword evidence="2" id="KW-0472">Membrane</keyword>
<feature type="compositionally biased region" description="Polar residues" evidence="1">
    <location>
        <begin position="1"/>
        <end position="11"/>
    </location>
</feature>
<keyword evidence="2" id="KW-0812">Transmembrane</keyword>
<feature type="transmembrane region" description="Helical" evidence="2">
    <location>
        <begin position="150"/>
        <end position="168"/>
    </location>
</feature>
<keyword evidence="2" id="KW-1133">Transmembrane helix</keyword>
<evidence type="ECO:0000256" key="1">
    <source>
        <dbReference type="SAM" id="MobiDB-lite"/>
    </source>
</evidence>
<feature type="transmembrane region" description="Helical" evidence="2">
    <location>
        <begin position="82"/>
        <end position="103"/>
    </location>
</feature>
<dbReference type="Proteomes" id="UP001432027">
    <property type="component" value="Unassembled WGS sequence"/>
</dbReference>
<feature type="transmembrane region" description="Helical" evidence="2">
    <location>
        <begin position="110"/>
        <end position="130"/>
    </location>
</feature>
<evidence type="ECO:0000313" key="4">
    <source>
        <dbReference type="Proteomes" id="UP001432027"/>
    </source>
</evidence>
<accession>A0AAV5TNI0</accession>
<evidence type="ECO:0000313" key="3">
    <source>
        <dbReference type="EMBL" id="GMS95812.1"/>
    </source>
</evidence>
<keyword evidence="4" id="KW-1185">Reference proteome</keyword>
<feature type="transmembrane region" description="Helical" evidence="2">
    <location>
        <begin position="53"/>
        <end position="76"/>
    </location>
</feature>
<organism evidence="3 4">
    <name type="scientific">Pristionchus entomophagus</name>
    <dbReference type="NCBI Taxonomy" id="358040"/>
    <lineage>
        <taxon>Eukaryota</taxon>
        <taxon>Metazoa</taxon>
        <taxon>Ecdysozoa</taxon>
        <taxon>Nematoda</taxon>
        <taxon>Chromadorea</taxon>
        <taxon>Rhabditida</taxon>
        <taxon>Rhabditina</taxon>
        <taxon>Diplogasteromorpha</taxon>
        <taxon>Diplogasteroidea</taxon>
        <taxon>Neodiplogasteridae</taxon>
        <taxon>Pristionchus</taxon>
    </lineage>
</organism>
<name>A0AAV5TNI0_9BILA</name>
<comment type="caution">
    <text evidence="3">The sequence shown here is derived from an EMBL/GenBank/DDBJ whole genome shotgun (WGS) entry which is preliminary data.</text>
</comment>
<reference evidence="3" key="1">
    <citation type="submission" date="2023-10" db="EMBL/GenBank/DDBJ databases">
        <title>Genome assembly of Pristionchus species.</title>
        <authorList>
            <person name="Yoshida K."/>
            <person name="Sommer R.J."/>
        </authorList>
    </citation>
    <scope>NUCLEOTIDE SEQUENCE</scope>
    <source>
        <strain evidence="3">RS0144</strain>
    </source>
</reference>